<dbReference type="KEGG" id="xap:XA3_02190"/>
<evidence type="ECO:0000313" key="1">
    <source>
        <dbReference type="EMBL" id="BDR57778.1"/>
    </source>
</evidence>
<evidence type="ECO:0008006" key="3">
    <source>
        <dbReference type="Google" id="ProtNLM"/>
    </source>
</evidence>
<protein>
    <recommendedName>
        <fullName evidence="3">Abi family protein</fullName>
    </recommendedName>
</protein>
<dbReference type="Pfam" id="PF07751">
    <property type="entry name" value="Abi_2"/>
    <property type="match status" value="1"/>
</dbReference>
<organism evidence="1 2">
    <name type="scientific">Xylocopilactobacillus apicola</name>
    <dbReference type="NCBI Taxonomy" id="2932184"/>
    <lineage>
        <taxon>Bacteria</taxon>
        <taxon>Bacillati</taxon>
        <taxon>Bacillota</taxon>
        <taxon>Bacilli</taxon>
        <taxon>Lactobacillales</taxon>
        <taxon>Lactobacillaceae</taxon>
        <taxon>Xylocopilactobacillus</taxon>
    </lineage>
</organism>
<dbReference type="Proteomes" id="UP001321861">
    <property type="component" value="Chromosome"/>
</dbReference>
<name>A0AAU9D2T9_9LACO</name>
<dbReference type="AlphaFoldDB" id="A0AAU9D2T9"/>
<evidence type="ECO:0000313" key="2">
    <source>
        <dbReference type="Proteomes" id="UP001321861"/>
    </source>
</evidence>
<keyword evidence="2" id="KW-1185">Reference proteome</keyword>
<dbReference type="EMBL" id="AP026802">
    <property type="protein sequence ID" value="BDR57778.1"/>
    <property type="molecule type" value="Genomic_DNA"/>
</dbReference>
<dbReference type="InterPro" id="IPR011664">
    <property type="entry name" value="Abi_system_AbiD/AbiF-like"/>
</dbReference>
<reference evidence="1 2" key="1">
    <citation type="journal article" date="2023" name="Microbiol. Spectr.">
        <title>Symbiosis of Carpenter Bees with Uncharacterized Lactic Acid Bacteria Showing NAD Auxotrophy.</title>
        <authorList>
            <person name="Kawasaki S."/>
            <person name="Ozawa K."/>
            <person name="Mori T."/>
            <person name="Yamamoto A."/>
            <person name="Ito M."/>
            <person name="Ohkuma M."/>
            <person name="Sakamoto M."/>
            <person name="Matsutani M."/>
        </authorList>
    </citation>
    <scope>NUCLEOTIDE SEQUENCE [LARGE SCALE GENOMIC DNA]</scope>
    <source>
        <strain evidence="1 2">XA3</strain>
    </source>
</reference>
<gene>
    <name evidence="1" type="ORF">XA3_02190</name>
</gene>
<accession>A0AAU9D2T9</accession>
<proteinExistence type="predicted"/>
<sequence length="347" mass="41127">MTKTFYRSNVLFCGIFITFKSKDQQMNKGKSTDGLLRHIRKEHNINVNGRKDKLNLQNMGYYHGYKAYKFYRTKNRPFEIKDFSQINTLFEFDNQLKAFFYPLIMSVETSIKNRTIEVATQGNDPTIYQIFDQVLTRNKDDNETESKQKKFLRDKTNFRRSVDSLICNRYNSIFVSHYLHKDEPLPLWSIMELFSLGNVGKFLELMNKSLRIKLENSIGMYNNSIDQQAELLIKHVFILKPLRNSVAHNQIIFDCRFQDFDIRHSVKEHLVRQYGVPDISFDTITDYFLLILYYLKLFGITRSKQKKLIKDFSDIIDSFSKNINNTEIVDRVLFTNPQLKLEAAKNF</sequence>